<dbReference type="PANTHER" id="PTHR40043">
    <property type="entry name" value="UPF0719 INNER MEMBRANE PROTEIN YJFL"/>
    <property type="match status" value="1"/>
</dbReference>
<evidence type="ECO:0000313" key="8">
    <source>
        <dbReference type="EMBL" id="TFE85247.1"/>
    </source>
</evidence>
<keyword evidence="9" id="KW-1185">Reference proteome</keyword>
<dbReference type="RefSeq" id="WP_134755244.1">
    <property type="nucleotide sequence ID" value="NZ_MYFO02000004.1"/>
</dbReference>
<sequence length="129" mass="13901">MDALNILVSLLAMVVLQGLGLFVFTLMTPFRDMEEINKGNLAVGITLGGKFLSTAIVLAIAAYTNSSIWHMSLWFAVEYVCLIATYWVFDWVTPGVKLSDQLKQGNVAVGTLLACVYVGIALAVGSLIV</sequence>
<comment type="subcellular location">
    <subcellularLocation>
        <location evidence="1">Cell membrane</location>
        <topology evidence="1">Multi-pass membrane protein</topology>
    </subcellularLocation>
</comment>
<keyword evidence="3" id="KW-1003">Cell membrane</keyword>
<dbReference type="PANTHER" id="PTHR40043:SF1">
    <property type="entry name" value="UPF0719 INNER MEMBRANE PROTEIN YJFL"/>
    <property type="match status" value="1"/>
</dbReference>
<feature type="transmembrane region" description="Helical" evidence="7">
    <location>
        <begin position="109"/>
        <end position="128"/>
    </location>
</feature>
<evidence type="ECO:0000313" key="9">
    <source>
        <dbReference type="Proteomes" id="UP000298246"/>
    </source>
</evidence>
<dbReference type="OrthoDB" id="2678278at2"/>
<dbReference type="EMBL" id="MYFO01000027">
    <property type="protein sequence ID" value="TFE85247.1"/>
    <property type="molecule type" value="Genomic_DNA"/>
</dbReference>
<comment type="caution">
    <text evidence="8">The sequence shown here is derived from an EMBL/GenBank/DDBJ whole genome shotgun (WGS) entry which is preliminary data.</text>
</comment>
<keyword evidence="4 7" id="KW-0812">Transmembrane</keyword>
<organism evidence="8 9">
    <name type="scientific">Paenibacillus athensensis</name>
    <dbReference type="NCBI Taxonomy" id="1967502"/>
    <lineage>
        <taxon>Bacteria</taxon>
        <taxon>Bacillati</taxon>
        <taxon>Bacillota</taxon>
        <taxon>Bacilli</taxon>
        <taxon>Bacillales</taxon>
        <taxon>Paenibacillaceae</taxon>
        <taxon>Paenibacillus</taxon>
    </lineage>
</organism>
<comment type="similarity">
    <text evidence="2">Belongs to the UPF0719 family.</text>
</comment>
<evidence type="ECO:0000256" key="3">
    <source>
        <dbReference type="ARBA" id="ARBA00022475"/>
    </source>
</evidence>
<evidence type="ECO:0000256" key="5">
    <source>
        <dbReference type="ARBA" id="ARBA00022989"/>
    </source>
</evidence>
<gene>
    <name evidence="8" type="ORF">B5M42_17830</name>
</gene>
<feature type="transmembrane region" description="Helical" evidence="7">
    <location>
        <begin position="39"/>
        <end position="62"/>
    </location>
</feature>
<evidence type="ECO:0000256" key="1">
    <source>
        <dbReference type="ARBA" id="ARBA00004651"/>
    </source>
</evidence>
<dbReference type="GO" id="GO:0005886">
    <property type="term" value="C:plasma membrane"/>
    <property type="evidence" value="ECO:0007669"/>
    <property type="project" value="UniProtKB-SubCell"/>
</dbReference>
<accession>A0A4Y8PX22</accession>
<dbReference type="InterPro" id="IPR007140">
    <property type="entry name" value="DUF350"/>
</dbReference>
<proteinExistence type="inferred from homology"/>
<evidence type="ECO:0000256" key="6">
    <source>
        <dbReference type="ARBA" id="ARBA00023136"/>
    </source>
</evidence>
<reference evidence="8 9" key="1">
    <citation type="submission" date="2017-03" db="EMBL/GenBank/DDBJ databases">
        <title>Isolation of Levoglucosan Utilizing Bacteria.</title>
        <authorList>
            <person name="Arya A.S."/>
        </authorList>
    </citation>
    <scope>NUCLEOTIDE SEQUENCE [LARGE SCALE GENOMIC DNA]</scope>
    <source>
        <strain evidence="8 9">MEC069</strain>
    </source>
</reference>
<dbReference type="Pfam" id="PF03994">
    <property type="entry name" value="DUF350"/>
    <property type="match status" value="1"/>
</dbReference>
<evidence type="ECO:0000256" key="7">
    <source>
        <dbReference type="SAM" id="Phobius"/>
    </source>
</evidence>
<keyword evidence="5 7" id="KW-1133">Transmembrane helix</keyword>
<evidence type="ECO:0000256" key="4">
    <source>
        <dbReference type="ARBA" id="ARBA00022692"/>
    </source>
</evidence>
<dbReference type="Proteomes" id="UP000298246">
    <property type="component" value="Unassembled WGS sequence"/>
</dbReference>
<dbReference type="AlphaFoldDB" id="A0A4Y8PX22"/>
<name>A0A4Y8PX22_9BACL</name>
<feature type="transmembrane region" description="Helical" evidence="7">
    <location>
        <begin position="68"/>
        <end position="89"/>
    </location>
</feature>
<keyword evidence="6 7" id="KW-0472">Membrane</keyword>
<protein>
    <submittedName>
        <fullName evidence="8">DUF350 domain-containing protein</fullName>
    </submittedName>
</protein>
<evidence type="ECO:0000256" key="2">
    <source>
        <dbReference type="ARBA" id="ARBA00005779"/>
    </source>
</evidence>
<feature type="transmembrane region" description="Helical" evidence="7">
    <location>
        <begin position="6"/>
        <end position="27"/>
    </location>
</feature>